<dbReference type="InterPro" id="IPR008920">
    <property type="entry name" value="TF_FadR/GntR_C"/>
</dbReference>
<dbReference type="Pfam" id="PF07729">
    <property type="entry name" value="FCD"/>
    <property type="match status" value="1"/>
</dbReference>
<dbReference type="Gene3D" id="1.20.120.530">
    <property type="entry name" value="GntR ligand-binding domain-like"/>
    <property type="match status" value="1"/>
</dbReference>
<dbReference type="PANTHER" id="PTHR43537">
    <property type="entry name" value="TRANSCRIPTIONAL REGULATOR, GNTR FAMILY"/>
    <property type="match status" value="1"/>
</dbReference>
<keyword evidence="2" id="KW-0238">DNA-binding</keyword>
<reference evidence="6 7" key="1">
    <citation type="journal article" date="2015" name="Genome Announc.">
        <title>Complete Genome Sequence of Cupriavidus basilensis 4G11, Isolated from the Oak Ridge Field Research Center Site.</title>
        <authorList>
            <person name="Ray J."/>
            <person name="Waters R.J."/>
            <person name="Skerker J.M."/>
            <person name="Kuehl J.V."/>
            <person name="Price M.N."/>
            <person name="Huang J."/>
            <person name="Chakraborty R."/>
            <person name="Arkin A.P."/>
            <person name="Deutschbauer A."/>
        </authorList>
    </citation>
    <scope>NUCLEOTIDE SEQUENCE [LARGE SCALE GENOMIC DNA]</scope>
    <source>
        <strain evidence="6">4G11</strain>
    </source>
</reference>
<organism evidence="6 7">
    <name type="scientific">Cupriavidus basilensis</name>
    <dbReference type="NCBI Taxonomy" id="68895"/>
    <lineage>
        <taxon>Bacteria</taxon>
        <taxon>Pseudomonadati</taxon>
        <taxon>Pseudomonadota</taxon>
        <taxon>Betaproteobacteria</taxon>
        <taxon>Burkholderiales</taxon>
        <taxon>Burkholderiaceae</taxon>
        <taxon>Cupriavidus</taxon>
    </lineage>
</organism>
<name>A0A0C4Y5L4_9BURK</name>
<dbReference type="InterPro" id="IPR036388">
    <property type="entry name" value="WH-like_DNA-bd_sf"/>
</dbReference>
<protein>
    <submittedName>
        <fullName evidence="6">Transcriptional regulator, GntR family</fullName>
    </submittedName>
</protein>
<dbReference type="PANTHER" id="PTHR43537:SF50">
    <property type="entry name" value="TRANSCRIPTIONAL REGULATORY PROTEIN"/>
    <property type="match status" value="1"/>
</dbReference>
<dbReference type="OrthoDB" id="8680857at2"/>
<dbReference type="RefSeq" id="WP_043348884.1">
    <property type="nucleotide sequence ID" value="NZ_CP010536.1"/>
</dbReference>
<keyword evidence="3" id="KW-0804">Transcription</keyword>
<evidence type="ECO:0000259" key="5">
    <source>
        <dbReference type="PROSITE" id="PS50949"/>
    </source>
</evidence>
<dbReference type="KEGG" id="cbw:RR42_m3299"/>
<feature type="region of interest" description="Disordered" evidence="4">
    <location>
        <begin position="223"/>
        <end position="249"/>
    </location>
</feature>
<dbReference type="Pfam" id="PF00392">
    <property type="entry name" value="GntR"/>
    <property type="match status" value="1"/>
</dbReference>
<dbReference type="InterPro" id="IPR036390">
    <property type="entry name" value="WH_DNA-bd_sf"/>
</dbReference>
<sequence>MRIIQQALYLEVAERLRAMIDEHALMPGAWIDEAAVAESMGISRTPMREALKVLAAEGLVRLEPRRGCFVNALSEQDLDEIFPLMALLEGRCAYEAARNATAEDLDALESLHADLTRYAQAGNIDAYYETNYQIHEAIQRLAGNRWLSGLISDLRKVLRLSRHKSLKLPGRIRESCAEHLSVFSALKAHDPEGAETLMKTHLLRQRGALRALDAAEVDEVEVVDDSGGDPIPEAQPGRLRLAGKSSVDR</sequence>
<dbReference type="Proteomes" id="UP000031843">
    <property type="component" value="Chromosome main"/>
</dbReference>
<accession>A0A0C4Y5L4</accession>
<evidence type="ECO:0000256" key="1">
    <source>
        <dbReference type="ARBA" id="ARBA00023015"/>
    </source>
</evidence>
<evidence type="ECO:0000313" key="7">
    <source>
        <dbReference type="Proteomes" id="UP000031843"/>
    </source>
</evidence>
<evidence type="ECO:0000256" key="2">
    <source>
        <dbReference type="ARBA" id="ARBA00023125"/>
    </source>
</evidence>
<dbReference type="SUPFAM" id="SSF48008">
    <property type="entry name" value="GntR ligand-binding domain-like"/>
    <property type="match status" value="1"/>
</dbReference>
<dbReference type="GO" id="GO:0003700">
    <property type="term" value="F:DNA-binding transcription factor activity"/>
    <property type="evidence" value="ECO:0007669"/>
    <property type="project" value="InterPro"/>
</dbReference>
<dbReference type="InterPro" id="IPR011711">
    <property type="entry name" value="GntR_C"/>
</dbReference>
<feature type="domain" description="HTH gntR-type" evidence="5">
    <location>
        <begin position="6"/>
        <end position="73"/>
    </location>
</feature>
<dbReference type="STRING" id="68895.RR42_m3299"/>
<proteinExistence type="predicted"/>
<dbReference type="InterPro" id="IPR000524">
    <property type="entry name" value="Tscrpt_reg_HTH_GntR"/>
</dbReference>
<dbReference type="SMART" id="SM00895">
    <property type="entry name" value="FCD"/>
    <property type="match status" value="1"/>
</dbReference>
<keyword evidence="7" id="KW-1185">Reference proteome</keyword>
<dbReference type="PROSITE" id="PS50949">
    <property type="entry name" value="HTH_GNTR"/>
    <property type="match status" value="1"/>
</dbReference>
<dbReference type="SMART" id="SM00345">
    <property type="entry name" value="HTH_GNTR"/>
    <property type="match status" value="1"/>
</dbReference>
<dbReference type="Gene3D" id="1.10.10.10">
    <property type="entry name" value="Winged helix-like DNA-binding domain superfamily/Winged helix DNA-binding domain"/>
    <property type="match status" value="1"/>
</dbReference>
<keyword evidence="1" id="KW-0805">Transcription regulation</keyword>
<dbReference type="EMBL" id="CP010536">
    <property type="protein sequence ID" value="AJG20667.1"/>
    <property type="molecule type" value="Genomic_DNA"/>
</dbReference>
<dbReference type="CDD" id="cd07377">
    <property type="entry name" value="WHTH_GntR"/>
    <property type="match status" value="1"/>
</dbReference>
<dbReference type="SUPFAM" id="SSF46785">
    <property type="entry name" value="Winged helix' DNA-binding domain"/>
    <property type="match status" value="1"/>
</dbReference>
<dbReference type="PRINTS" id="PR00035">
    <property type="entry name" value="HTHGNTR"/>
</dbReference>
<dbReference type="AlphaFoldDB" id="A0A0C4Y5L4"/>
<evidence type="ECO:0000313" key="6">
    <source>
        <dbReference type="EMBL" id="AJG20667.1"/>
    </source>
</evidence>
<dbReference type="GO" id="GO:0003677">
    <property type="term" value="F:DNA binding"/>
    <property type="evidence" value="ECO:0007669"/>
    <property type="project" value="UniProtKB-KW"/>
</dbReference>
<evidence type="ECO:0000256" key="3">
    <source>
        <dbReference type="ARBA" id="ARBA00023163"/>
    </source>
</evidence>
<evidence type="ECO:0000256" key="4">
    <source>
        <dbReference type="SAM" id="MobiDB-lite"/>
    </source>
</evidence>
<gene>
    <name evidence="6" type="ORF">RR42_m3299</name>
</gene>